<evidence type="ECO:0000313" key="2">
    <source>
        <dbReference type="EMBL" id="VVB16948.1"/>
    </source>
</evidence>
<accession>A0A565CTB0</accession>
<gene>
    <name evidence="2" type="ORF">ANE_LOCUS27392</name>
</gene>
<dbReference type="Proteomes" id="UP000489600">
    <property type="component" value="Unassembled WGS sequence"/>
</dbReference>
<comment type="caution">
    <text evidence="2">The sequence shown here is derived from an EMBL/GenBank/DDBJ whole genome shotgun (WGS) entry which is preliminary data.</text>
</comment>
<reference evidence="2" key="1">
    <citation type="submission" date="2019-07" db="EMBL/GenBank/DDBJ databases">
        <authorList>
            <person name="Dittberner H."/>
        </authorList>
    </citation>
    <scope>NUCLEOTIDE SEQUENCE [LARGE SCALE GENOMIC DNA]</scope>
</reference>
<protein>
    <submittedName>
        <fullName evidence="2">Uncharacterized protein</fullName>
    </submittedName>
</protein>
<keyword evidence="1" id="KW-0732">Signal</keyword>
<evidence type="ECO:0000313" key="3">
    <source>
        <dbReference type="Proteomes" id="UP000489600"/>
    </source>
</evidence>
<dbReference type="AlphaFoldDB" id="A0A565CTB0"/>
<feature type="chain" id="PRO_5021737978" evidence="1">
    <location>
        <begin position="29"/>
        <end position="95"/>
    </location>
</feature>
<organism evidence="2 3">
    <name type="scientific">Arabis nemorensis</name>
    <dbReference type="NCBI Taxonomy" id="586526"/>
    <lineage>
        <taxon>Eukaryota</taxon>
        <taxon>Viridiplantae</taxon>
        <taxon>Streptophyta</taxon>
        <taxon>Embryophyta</taxon>
        <taxon>Tracheophyta</taxon>
        <taxon>Spermatophyta</taxon>
        <taxon>Magnoliopsida</taxon>
        <taxon>eudicotyledons</taxon>
        <taxon>Gunneridae</taxon>
        <taxon>Pentapetalae</taxon>
        <taxon>rosids</taxon>
        <taxon>malvids</taxon>
        <taxon>Brassicales</taxon>
        <taxon>Brassicaceae</taxon>
        <taxon>Arabideae</taxon>
        <taxon>Arabis</taxon>
    </lineage>
</organism>
<evidence type="ECO:0000256" key="1">
    <source>
        <dbReference type="SAM" id="SignalP"/>
    </source>
</evidence>
<feature type="signal peptide" evidence="1">
    <location>
        <begin position="1"/>
        <end position="28"/>
    </location>
</feature>
<sequence length="95" mass="10922">MFCLCPDRSLSTRLLLLILYGSHRSVAAAPMTVSDKEMEEMVAQASFEQNELSYEIFVSEKSTLHDRRYLLNIEIERSLITFDCFFFYGPVVIGS</sequence>
<name>A0A565CTB0_9BRAS</name>
<keyword evidence="3" id="KW-1185">Reference proteome</keyword>
<proteinExistence type="predicted"/>
<dbReference type="EMBL" id="CABITT030000008">
    <property type="protein sequence ID" value="VVB16948.1"/>
    <property type="molecule type" value="Genomic_DNA"/>
</dbReference>